<evidence type="ECO:0000313" key="1">
    <source>
        <dbReference type="EMBL" id="KRM67612.1"/>
    </source>
</evidence>
<dbReference type="EMBL" id="AYYQ01000036">
    <property type="protein sequence ID" value="KRM67612.1"/>
    <property type="molecule type" value="Genomic_DNA"/>
</dbReference>
<organism evidence="1 2">
    <name type="scientific">Apilactobacillus ozensis DSM 23829 = JCM 17196</name>
    <dbReference type="NCBI Taxonomy" id="1423781"/>
    <lineage>
        <taxon>Bacteria</taxon>
        <taxon>Bacillati</taxon>
        <taxon>Bacillota</taxon>
        <taxon>Bacilli</taxon>
        <taxon>Lactobacillales</taxon>
        <taxon>Lactobacillaceae</taxon>
        <taxon>Apilactobacillus</taxon>
    </lineage>
</organism>
<sequence length="335" mass="38088">MYIILRSDFLKKSIIFKVLLIPLVTGLLFQTDVQARNKSHKVIKHTLVVKKHHNKHIHQNNKNKLHKKTGKVKKSNNLPAGFVKYSDNSNFGYGSKSIATSNATDTINIPAGFPFYFQDGKINMQSSFSNEFTKTSYKINKFNPNTNDVNEKVNLTSVTKAQQYEMTKYAADLINSVRHRISNNVSYTADLSADDTAMNMANDIVAKYNQDKWSIFNGHDVKAINEVAKNYGLDYSTDYSTVDNQQYYEDAATSNLSNHTTMANVKQNIYEAICAMLFDDADSAWGHTKSFLSSDNLGEQFEHFGVAIDDLKQIHFETIPYSYTQGYQNNYDDSY</sequence>
<dbReference type="OrthoDB" id="2330176at2"/>
<gene>
    <name evidence="1" type="ORF">FD06_GL000764</name>
</gene>
<protein>
    <submittedName>
        <fullName evidence="1">Uncharacterized protein</fullName>
    </submittedName>
</protein>
<dbReference type="InterPro" id="IPR027607">
    <property type="entry name" value="Surf_Exclu_SEC10/PgrA"/>
</dbReference>
<reference evidence="1 2" key="1">
    <citation type="journal article" date="2015" name="Genome Announc.">
        <title>Expanding the biotechnology potential of lactobacilli through comparative genomics of 213 strains and associated genera.</title>
        <authorList>
            <person name="Sun Z."/>
            <person name="Harris H.M."/>
            <person name="McCann A."/>
            <person name="Guo C."/>
            <person name="Argimon S."/>
            <person name="Zhang W."/>
            <person name="Yang X."/>
            <person name="Jeffery I.B."/>
            <person name="Cooney J.C."/>
            <person name="Kagawa T.F."/>
            <person name="Liu W."/>
            <person name="Song Y."/>
            <person name="Salvetti E."/>
            <person name="Wrobel A."/>
            <person name="Rasinkangas P."/>
            <person name="Parkhill J."/>
            <person name="Rea M.C."/>
            <person name="O'Sullivan O."/>
            <person name="Ritari J."/>
            <person name="Douillard F.P."/>
            <person name="Paul Ross R."/>
            <person name="Yang R."/>
            <person name="Briner A.E."/>
            <person name="Felis G.E."/>
            <person name="de Vos W.M."/>
            <person name="Barrangou R."/>
            <person name="Klaenhammer T.R."/>
            <person name="Caufield P.W."/>
            <person name="Cui Y."/>
            <person name="Zhang H."/>
            <person name="O'Toole P.W."/>
        </authorList>
    </citation>
    <scope>NUCLEOTIDE SEQUENCE [LARGE SCALE GENOMIC DNA]</scope>
    <source>
        <strain evidence="1 2">DSM 23829</strain>
    </source>
</reference>
<dbReference type="NCBIfam" id="TIGR04320">
    <property type="entry name" value="Surf_Exclu_PgrA"/>
    <property type="match status" value="1"/>
</dbReference>
<evidence type="ECO:0000313" key="2">
    <source>
        <dbReference type="Proteomes" id="UP000052012"/>
    </source>
</evidence>
<proteinExistence type="predicted"/>
<name>A0A0R2AXL1_9LACO</name>
<dbReference type="Proteomes" id="UP000052012">
    <property type="component" value="Unassembled WGS sequence"/>
</dbReference>
<dbReference type="AlphaFoldDB" id="A0A0R2AXL1"/>
<comment type="caution">
    <text evidence="1">The sequence shown here is derived from an EMBL/GenBank/DDBJ whole genome shotgun (WGS) entry which is preliminary data.</text>
</comment>
<keyword evidence="2" id="KW-1185">Reference proteome</keyword>
<dbReference type="STRING" id="1423781.FD06_GL000764"/>
<dbReference type="PATRIC" id="fig|1423781.4.peg.789"/>
<accession>A0A0R2AXL1</accession>